<gene>
    <name evidence="5" type="ordered locus">Echvi_4185</name>
</gene>
<dbReference type="GO" id="GO:0005829">
    <property type="term" value="C:cytosol"/>
    <property type="evidence" value="ECO:0007669"/>
    <property type="project" value="TreeGrafter"/>
</dbReference>
<dbReference type="InterPro" id="IPR012893">
    <property type="entry name" value="HipA-like_C"/>
</dbReference>
<dbReference type="STRING" id="926556.Echvi_4185"/>
<dbReference type="PANTHER" id="PTHR37419:SF8">
    <property type="entry name" value="TOXIN YJJJ"/>
    <property type="match status" value="1"/>
</dbReference>
<evidence type="ECO:0000256" key="3">
    <source>
        <dbReference type="ARBA" id="ARBA00022777"/>
    </source>
</evidence>
<dbReference type="PANTHER" id="PTHR37419">
    <property type="entry name" value="SERINE/THREONINE-PROTEIN KINASE TOXIN HIPA"/>
    <property type="match status" value="1"/>
</dbReference>
<evidence type="ECO:0000256" key="1">
    <source>
        <dbReference type="ARBA" id="ARBA00010164"/>
    </source>
</evidence>
<dbReference type="HOGENOM" id="CLU_041102_0_0_10"/>
<dbReference type="InterPro" id="IPR052028">
    <property type="entry name" value="HipA_Ser/Thr_kinase"/>
</dbReference>
<accession>L0G4Y4</accession>
<keyword evidence="2" id="KW-0808">Transferase</keyword>
<organism evidence="5 6">
    <name type="scientific">Echinicola vietnamensis (strain DSM 17526 / LMG 23754 / KMM 6221)</name>
    <dbReference type="NCBI Taxonomy" id="926556"/>
    <lineage>
        <taxon>Bacteria</taxon>
        <taxon>Pseudomonadati</taxon>
        <taxon>Bacteroidota</taxon>
        <taxon>Cytophagia</taxon>
        <taxon>Cytophagales</taxon>
        <taxon>Cyclobacteriaceae</taxon>
        <taxon>Echinicola</taxon>
    </lineage>
</organism>
<name>L0G4Y4_ECHVK</name>
<evidence type="ECO:0000313" key="5">
    <source>
        <dbReference type="EMBL" id="AGA80383.1"/>
    </source>
</evidence>
<protein>
    <submittedName>
        <fullName evidence="5">HipA-like protein</fullName>
    </submittedName>
</protein>
<evidence type="ECO:0000313" key="6">
    <source>
        <dbReference type="Proteomes" id="UP000010796"/>
    </source>
</evidence>
<proteinExistence type="inferred from homology"/>
<dbReference type="eggNOG" id="COG3550">
    <property type="taxonomic scope" value="Bacteria"/>
</dbReference>
<evidence type="ECO:0000259" key="4">
    <source>
        <dbReference type="Pfam" id="PF07804"/>
    </source>
</evidence>
<evidence type="ECO:0000256" key="2">
    <source>
        <dbReference type="ARBA" id="ARBA00022679"/>
    </source>
</evidence>
<dbReference type="EMBL" id="CP003346">
    <property type="protein sequence ID" value="AGA80383.1"/>
    <property type="molecule type" value="Genomic_DNA"/>
</dbReference>
<feature type="domain" description="HipA-like C-terminal" evidence="4">
    <location>
        <begin position="187"/>
        <end position="397"/>
    </location>
</feature>
<keyword evidence="6" id="KW-1185">Reference proteome</keyword>
<dbReference type="Proteomes" id="UP000010796">
    <property type="component" value="Chromosome"/>
</dbReference>
<dbReference type="RefSeq" id="WP_015267917.1">
    <property type="nucleotide sequence ID" value="NC_019904.1"/>
</dbReference>
<sequence length="423" mass="48072">MTMVSSRKEILVYAHWEGIASPLLMGTLYASPTRGKEIFSFHYHKDWLRSDYAQVIDPDLHLFEGPQYLNDDMPNFGIFLDSSPDRWGRVLMMRKEAAKARQEGRKTKPLMESDYLLGVYDGNRMGGLGFKNPHGGGAFLDDNKEMAAPPFASLRDLEFASLQLEKEDAPDHPEYLKWLNMLMAPGSSLGGARPKANVQDNDGSLWIAKFPSQNDGHDIGAWEMLTYQLAVRSGIDMAPSNIQKFSHHQHTFFTKRFDRKEDGTRIHFASAMTLLGYTDGIDYHDGVSYLELVEFLMQSGADVQRDLKRLWKRIVFNICVSNTDDHLRNHGFILSRSGWLLSPAYDVNPIPNGTGLKLNISENENALDLDLAMEVAPYFRIPDKEAKNIIDYIKVQVIDWRNMAKKLGVSRSEIELMESAFIL</sequence>
<dbReference type="Pfam" id="PF07804">
    <property type="entry name" value="HipA_C"/>
    <property type="match status" value="1"/>
</dbReference>
<dbReference type="PATRIC" id="fig|926556.3.peg.4408"/>
<dbReference type="KEGG" id="evi:Echvi_4185"/>
<reference evidence="6" key="1">
    <citation type="submission" date="2012-02" db="EMBL/GenBank/DDBJ databases">
        <title>The complete genome of Echinicola vietnamensis DSM 17526.</title>
        <authorList>
            <person name="Lucas S."/>
            <person name="Copeland A."/>
            <person name="Lapidus A."/>
            <person name="Glavina del Rio T."/>
            <person name="Dalin E."/>
            <person name="Tice H."/>
            <person name="Bruce D."/>
            <person name="Goodwin L."/>
            <person name="Pitluck S."/>
            <person name="Peters L."/>
            <person name="Ovchinnikova G."/>
            <person name="Teshima H."/>
            <person name="Kyrpides N."/>
            <person name="Mavromatis K."/>
            <person name="Ivanova N."/>
            <person name="Brettin T."/>
            <person name="Detter J.C."/>
            <person name="Han C."/>
            <person name="Larimer F."/>
            <person name="Land M."/>
            <person name="Hauser L."/>
            <person name="Markowitz V."/>
            <person name="Cheng J.-F."/>
            <person name="Hugenholtz P."/>
            <person name="Woyke T."/>
            <person name="Wu D."/>
            <person name="Brambilla E."/>
            <person name="Klenk H.-P."/>
            <person name="Eisen J.A."/>
        </authorList>
    </citation>
    <scope>NUCLEOTIDE SEQUENCE [LARGE SCALE GENOMIC DNA]</scope>
    <source>
        <strain evidence="6">DSM 17526 / LMG 23754 / KMM 6221</strain>
    </source>
</reference>
<dbReference type="AlphaFoldDB" id="L0G4Y4"/>
<dbReference type="GO" id="GO:0004674">
    <property type="term" value="F:protein serine/threonine kinase activity"/>
    <property type="evidence" value="ECO:0007669"/>
    <property type="project" value="TreeGrafter"/>
</dbReference>
<keyword evidence="3" id="KW-0418">Kinase</keyword>
<comment type="similarity">
    <text evidence="1">Belongs to the HipA Ser/Thr kinase family.</text>
</comment>
<dbReference type="Gene3D" id="1.10.1070.20">
    <property type="match status" value="1"/>
</dbReference>